<sequence>MAGNGSTAFDDIVLRLGQQPRAANTAASFDLKESHYPERLHAALSQCQTKDEADRELRDDYEVHRRSADRNLDLYLDALRRVHAEERSSYIHEICPSKENTSTTAVALEMRDLNSNAPEMTREQWRLKVLCDSLSRDLLAMQETLELLDTRKPRKGEQSCSKWELFMPRFWFCVSLLNPVLWAMYLYKRAYGLLVYGDASCSLMKWKWPRPKRIESYQERVNLLYRLLHKGQLGERNRRDLAQCALDW</sequence>
<reference evidence="1 2" key="1">
    <citation type="submission" date="2016-07" db="EMBL/GenBank/DDBJ databases">
        <title>Multiple horizontal gene transfer events from other fungi enriched the ability of initially mycotrophic Trichoderma (Ascomycota) to feed on dead plant biomass.</title>
        <authorList>
            <consortium name="DOE Joint Genome Institute"/>
            <person name="Aerts A."/>
            <person name="Atanasova L."/>
            <person name="Chenthamara K."/>
            <person name="Zhang J."/>
            <person name="Grujic M."/>
            <person name="Henrissat B."/>
            <person name="Kuo A."/>
            <person name="Salamov A."/>
            <person name="Lipzen A."/>
            <person name="Labutti K."/>
            <person name="Barry K."/>
            <person name="Miao Y."/>
            <person name="Rahimi M.J."/>
            <person name="Shen Q."/>
            <person name="Grigoriev I.V."/>
            <person name="Kubicek C.P."/>
            <person name="Druzhinina I.S."/>
        </authorList>
    </citation>
    <scope>NUCLEOTIDE SEQUENCE [LARGE SCALE GENOMIC DNA]</scope>
    <source>
        <strain evidence="1 2">ATCC 18648</strain>
    </source>
</reference>
<dbReference type="EMBL" id="KZ679136">
    <property type="protein sequence ID" value="PTB74209.1"/>
    <property type="molecule type" value="Genomic_DNA"/>
</dbReference>
<name>A0A2T4BY07_TRILO</name>
<gene>
    <name evidence="1" type="ORF">M440DRAFT_1403566</name>
</gene>
<dbReference type="OrthoDB" id="4896763at2759"/>
<protein>
    <submittedName>
        <fullName evidence="1">Uncharacterized protein</fullName>
    </submittedName>
</protein>
<dbReference type="AlphaFoldDB" id="A0A2T4BY07"/>
<organism evidence="1 2">
    <name type="scientific">Trichoderma longibrachiatum ATCC 18648</name>
    <dbReference type="NCBI Taxonomy" id="983965"/>
    <lineage>
        <taxon>Eukaryota</taxon>
        <taxon>Fungi</taxon>
        <taxon>Dikarya</taxon>
        <taxon>Ascomycota</taxon>
        <taxon>Pezizomycotina</taxon>
        <taxon>Sordariomycetes</taxon>
        <taxon>Hypocreomycetidae</taxon>
        <taxon>Hypocreales</taxon>
        <taxon>Hypocreaceae</taxon>
        <taxon>Trichoderma</taxon>
    </lineage>
</organism>
<keyword evidence="2" id="KW-1185">Reference proteome</keyword>
<evidence type="ECO:0000313" key="1">
    <source>
        <dbReference type="EMBL" id="PTB74209.1"/>
    </source>
</evidence>
<evidence type="ECO:0000313" key="2">
    <source>
        <dbReference type="Proteomes" id="UP000240760"/>
    </source>
</evidence>
<proteinExistence type="predicted"/>
<accession>A0A2T4BY07</accession>
<dbReference type="Proteomes" id="UP000240760">
    <property type="component" value="Unassembled WGS sequence"/>
</dbReference>